<accession>A0A9N8NGY7</accession>
<dbReference type="EMBL" id="CAJPIJ010000095">
    <property type="protein sequence ID" value="CAG1974016.1"/>
    <property type="molecule type" value="Genomic_DNA"/>
</dbReference>
<feature type="compositionally biased region" description="Basic and acidic residues" evidence="1">
    <location>
        <begin position="1"/>
        <end position="13"/>
    </location>
</feature>
<dbReference type="Proteomes" id="UP000746612">
    <property type="component" value="Unassembled WGS sequence"/>
</dbReference>
<evidence type="ECO:0000313" key="3">
    <source>
        <dbReference type="Proteomes" id="UP000746612"/>
    </source>
</evidence>
<proteinExistence type="predicted"/>
<dbReference type="AlphaFoldDB" id="A0A9N8NGY7"/>
<evidence type="ECO:0000313" key="2">
    <source>
        <dbReference type="EMBL" id="CAG1974016.1"/>
    </source>
</evidence>
<gene>
    <name evidence="2" type="ORF">MDCFG202_LOCUS126956</name>
</gene>
<organism evidence="2 3">
    <name type="scientific">Gibberella zeae</name>
    <name type="common">Wheat head blight fungus</name>
    <name type="synonym">Fusarium graminearum</name>
    <dbReference type="NCBI Taxonomy" id="5518"/>
    <lineage>
        <taxon>Eukaryota</taxon>
        <taxon>Fungi</taxon>
        <taxon>Dikarya</taxon>
        <taxon>Ascomycota</taxon>
        <taxon>Pezizomycotina</taxon>
        <taxon>Sordariomycetes</taxon>
        <taxon>Hypocreomycetidae</taxon>
        <taxon>Hypocreales</taxon>
        <taxon>Nectriaceae</taxon>
        <taxon>Fusarium</taxon>
    </lineage>
</organism>
<comment type="caution">
    <text evidence="2">The sequence shown here is derived from an EMBL/GenBank/DDBJ whole genome shotgun (WGS) entry which is preliminary data.</text>
</comment>
<name>A0A9N8NGY7_GIBZA</name>
<reference evidence="2" key="1">
    <citation type="submission" date="2021-03" db="EMBL/GenBank/DDBJ databases">
        <authorList>
            <person name="Alouane T."/>
            <person name="Langin T."/>
            <person name="Bonhomme L."/>
        </authorList>
    </citation>
    <scope>NUCLEOTIDE SEQUENCE</scope>
    <source>
        <strain evidence="2">MDC_Fg202</strain>
    </source>
</reference>
<protein>
    <submittedName>
        <fullName evidence="2">Uncharacterized protein</fullName>
    </submittedName>
</protein>
<feature type="region of interest" description="Disordered" evidence="1">
    <location>
        <begin position="1"/>
        <end position="20"/>
    </location>
</feature>
<evidence type="ECO:0000256" key="1">
    <source>
        <dbReference type="SAM" id="MobiDB-lite"/>
    </source>
</evidence>
<sequence length="76" mass="8568">MSQDSVEKEDARTTKTRFGNATPSCSTALYTKRRQGSDSGTGALWRIIQGFSTEWIQCWVWCFSFPSPVLLLGFRA</sequence>